<gene>
    <name evidence="3" type="ORF">FPY71_17635</name>
</gene>
<keyword evidence="3" id="KW-0378">Hydrolase</keyword>
<dbReference type="EMBL" id="VTWH01000006">
    <property type="protein sequence ID" value="KAA0968151.1"/>
    <property type="molecule type" value="Genomic_DNA"/>
</dbReference>
<accession>A0A5B0DQX0</accession>
<sequence>MFATMDGPFEMLMIRAVLAAAMGCLLAVSPAQAQEIGTIQQLYEGRLLPDMQVRTFRDADKLANVAVSRAEGPVRMFLPSSRSLDGLVIPSGGKNYDLYDYMSMNRVAGLLVLKDGQTAFEDYELGNDETARWMSMSVTASITSVLVGAAIHDGAIGSIDDRLDKYLPQLETTAYEGVTIRQALLMSSGVKWNERYSDPASEHRLLLDAQEAENRQQIDDLFSGLERAGDPGTLWNYSTGEAYLLASVVTAATGTRLSDYLSEKIWRRAGMESDAVWWLDSADGQELGGTGFSARLRDFARLGQFILEDGVIDGERILPEGWVRAGGTSHEIGGRQVDFGYMWWPVAQNEGFEQDGAFAAIGDFGQYIYINPRRRVVIAMWGAQSKPEGSWPIDENNFLEAVSRKLD</sequence>
<keyword evidence="4" id="KW-1185">Reference proteome</keyword>
<dbReference type="GO" id="GO:0016787">
    <property type="term" value="F:hydrolase activity"/>
    <property type="evidence" value="ECO:0007669"/>
    <property type="project" value="UniProtKB-KW"/>
</dbReference>
<proteinExistence type="predicted"/>
<evidence type="ECO:0000313" key="4">
    <source>
        <dbReference type="Proteomes" id="UP000324738"/>
    </source>
</evidence>
<dbReference type="InterPro" id="IPR012338">
    <property type="entry name" value="Beta-lactam/transpept-like"/>
</dbReference>
<protein>
    <submittedName>
        <fullName evidence="3">Serine hydrolase</fullName>
    </submittedName>
</protein>
<comment type="caution">
    <text evidence="3">The sequence shown here is derived from an EMBL/GenBank/DDBJ whole genome shotgun (WGS) entry which is preliminary data.</text>
</comment>
<dbReference type="OrthoDB" id="9814204at2"/>
<feature type="chain" id="PRO_5023092753" evidence="1">
    <location>
        <begin position="34"/>
        <end position="407"/>
    </location>
</feature>
<reference evidence="3 4" key="1">
    <citation type="submission" date="2019-08" db="EMBL/GenBank/DDBJ databases">
        <title>Aureimonas fodiniaquatilis sp. nov., isolated from a coal mine wastewater.</title>
        <authorList>
            <person name="Kim W."/>
        </authorList>
    </citation>
    <scope>NUCLEOTIDE SEQUENCE [LARGE SCALE GENOMIC DNA]</scope>
    <source>
        <strain evidence="3 4">CAU 1482</strain>
    </source>
</reference>
<dbReference type="Gene3D" id="3.40.710.10">
    <property type="entry name" value="DD-peptidase/beta-lactamase superfamily"/>
    <property type="match status" value="1"/>
</dbReference>
<dbReference type="PANTHER" id="PTHR43283">
    <property type="entry name" value="BETA-LACTAMASE-RELATED"/>
    <property type="match status" value="1"/>
</dbReference>
<feature type="domain" description="Beta-lactamase-related" evidence="2">
    <location>
        <begin position="108"/>
        <end position="393"/>
    </location>
</feature>
<dbReference type="Pfam" id="PF00144">
    <property type="entry name" value="Beta-lactamase"/>
    <property type="match status" value="1"/>
</dbReference>
<dbReference type="RefSeq" id="WP_149301669.1">
    <property type="nucleotide sequence ID" value="NZ_VTWH01000006.1"/>
</dbReference>
<dbReference type="AlphaFoldDB" id="A0A5B0DQX0"/>
<dbReference type="SUPFAM" id="SSF56601">
    <property type="entry name" value="beta-lactamase/transpeptidase-like"/>
    <property type="match status" value="1"/>
</dbReference>
<keyword evidence="1" id="KW-0732">Signal</keyword>
<dbReference type="InterPro" id="IPR001466">
    <property type="entry name" value="Beta-lactam-related"/>
</dbReference>
<evidence type="ECO:0000259" key="2">
    <source>
        <dbReference type="Pfam" id="PF00144"/>
    </source>
</evidence>
<dbReference type="Proteomes" id="UP000324738">
    <property type="component" value="Unassembled WGS sequence"/>
</dbReference>
<name>A0A5B0DQX0_9HYPH</name>
<dbReference type="InterPro" id="IPR050789">
    <property type="entry name" value="Diverse_Enzym_Activities"/>
</dbReference>
<organism evidence="3 4">
    <name type="scientific">Aureimonas fodinaquatilis</name>
    <dbReference type="NCBI Taxonomy" id="2565783"/>
    <lineage>
        <taxon>Bacteria</taxon>
        <taxon>Pseudomonadati</taxon>
        <taxon>Pseudomonadota</taxon>
        <taxon>Alphaproteobacteria</taxon>
        <taxon>Hyphomicrobiales</taxon>
        <taxon>Aurantimonadaceae</taxon>
        <taxon>Aureimonas</taxon>
    </lineage>
</organism>
<evidence type="ECO:0000256" key="1">
    <source>
        <dbReference type="SAM" id="SignalP"/>
    </source>
</evidence>
<dbReference type="PANTHER" id="PTHR43283:SF14">
    <property type="entry name" value="BLL8153 PROTEIN"/>
    <property type="match status" value="1"/>
</dbReference>
<evidence type="ECO:0000313" key="3">
    <source>
        <dbReference type="EMBL" id="KAA0968151.1"/>
    </source>
</evidence>
<feature type="signal peptide" evidence="1">
    <location>
        <begin position="1"/>
        <end position="33"/>
    </location>
</feature>